<dbReference type="InterPro" id="IPR000961">
    <property type="entry name" value="AGC-kinase_C"/>
</dbReference>
<dbReference type="PROSITE" id="PS51285">
    <property type="entry name" value="AGC_KINASE_CTER"/>
    <property type="match status" value="1"/>
</dbReference>
<reference evidence="7" key="1">
    <citation type="submission" date="2018-10" db="EMBL/GenBank/DDBJ databases">
        <title>Effector identification in a new, highly contiguous assembly of the strawberry crown rot pathogen Phytophthora cactorum.</title>
        <authorList>
            <person name="Armitage A.D."/>
            <person name="Nellist C.F."/>
            <person name="Bates H."/>
            <person name="Vickerstaff R.J."/>
            <person name="Harrison R.J."/>
        </authorList>
    </citation>
    <scope>NUCLEOTIDE SEQUENCE</scope>
    <source>
        <strain evidence="7">P415</strain>
    </source>
</reference>
<dbReference type="Gene3D" id="3.30.200.20">
    <property type="entry name" value="Phosphorylase Kinase, domain 1"/>
    <property type="match status" value="1"/>
</dbReference>
<proteinExistence type="predicted"/>
<dbReference type="GO" id="GO:0005524">
    <property type="term" value="F:ATP binding"/>
    <property type="evidence" value="ECO:0007669"/>
    <property type="project" value="UniProtKB-KW"/>
</dbReference>
<evidence type="ECO:0000256" key="3">
    <source>
        <dbReference type="ARBA" id="ARBA00022741"/>
    </source>
</evidence>
<accession>A0A8T1FP99</accession>
<name>A0A8T1FP99_9STRA</name>
<keyword evidence="2" id="KW-0808">Transferase</keyword>
<keyword evidence="1" id="KW-0723">Serine/threonine-protein kinase</keyword>
<protein>
    <recommendedName>
        <fullName evidence="6">AGC-kinase C-terminal domain-containing protein</fullName>
    </recommendedName>
</protein>
<dbReference type="SMART" id="SM00133">
    <property type="entry name" value="S_TK_X"/>
    <property type="match status" value="1"/>
</dbReference>
<keyword evidence="3" id="KW-0547">Nucleotide-binding</keyword>
<gene>
    <name evidence="7" type="ORF">PC118_g13838</name>
</gene>
<organism evidence="7 8">
    <name type="scientific">Phytophthora cactorum</name>
    <dbReference type="NCBI Taxonomy" id="29920"/>
    <lineage>
        <taxon>Eukaryota</taxon>
        <taxon>Sar</taxon>
        <taxon>Stramenopiles</taxon>
        <taxon>Oomycota</taxon>
        <taxon>Peronosporomycetes</taxon>
        <taxon>Peronosporales</taxon>
        <taxon>Peronosporaceae</taxon>
        <taxon>Phytophthora</taxon>
    </lineage>
</organism>
<dbReference type="EMBL" id="RCML01000488">
    <property type="protein sequence ID" value="KAG2975585.1"/>
    <property type="molecule type" value="Genomic_DNA"/>
</dbReference>
<feature type="domain" description="AGC-kinase C-terminal" evidence="6">
    <location>
        <begin position="8"/>
        <end position="78"/>
    </location>
</feature>
<dbReference type="GO" id="GO:0004674">
    <property type="term" value="F:protein serine/threonine kinase activity"/>
    <property type="evidence" value="ECO:0007669"/>
    <property type="project" value="UniProtKB-KW"/>
</dbReference>
<keyword evidence="4" id="KW-0418">Kinase</keyword>
<dbReference type="AlphaFoldDB" id="A0A8T1FP99"/>
<sequence length="78" mass="8955">MEHPFFTLSLNWDELIQRQVTPPIVPVCHGCDCTDNFDDDFTKAPVVSLKLQSGDLVKRVRRDDCSCPVPRADEFQDF</sequence>
<evidence type="ECO:0000313" key="8">
    <source>
        <dbReference type="Proteomes" id="UP000697107"/>
    </source>
</evidence>
<evidence type="ECO:0000259" key="6">
    <source>
        <dbReference type="PROSITE" id="PS51285"/>
    </source>
</evidence>
<comment type="caution">
    <text evidence="7">The sequence shown here is derived from an EMBL/GenBank/DDBJ whole genome shotgun (WGS) entry which is preliminary data.</text>
</comment>
<dbReference type="Gene3D" id="1.10.510.10">
    <property type="entry name" value="Transferase(Phosphotransferase) domain 1"/>
    <property type="match status" value="1"/>
</dbReference>
<evidence type="ECO:0000256" key="1">
    <source>
        <dbReference type="ARBA" id="ARBA00022527"/>
    </source>
</evidence>
<dbReference type="Proteomes" id="UP000697107">
    <property type="component" value="Unassembled WGS sequence"/>
</dbReference>
<evidence type="ECO:0000256" key="4">
    <source>
        <dbReference type="ARBA" id="ARBA00022777"/>
    </source>
</evidence>
<evidence type="ECO:0000313" key="7">
    <source>
        <dbReference type="EMBL" id="KAG2975585.1"/>
    </source>
</evidence>
<evidence type="ECO:0000256" key="2">
    <source>
        <dbReference type="ARBA" id="ARBA00022679"/>
    </source>
</evidence>
<keyword evidence="5" id="KW-0067">ATP-binding</keyword>
<dbReference type="VEuPathDB" id="FungiDB:PC110_g3536"/>
<evidence type="ECO:0000256" key="5">
    <source>
        <dbReference type="ARBA" id="ARBA00022840"/>
    </source>
</evidence>